<dbReference type="PANTHER" id="PTHR30007:SF0">
    <property type="entry name" value="TRANSPOSASE"/>
    <property type="match status" value="1"/>
</dbReference>
<sequence>MIHNYTSNVSREQFELIREDLENARKRTRPRTVDLYEVFCGVLYVLTTGCQWRNLPSDFPNWQTVYFYYQIWRKVDEKGISLLEEFIKKLVETYREQDGRKNQTSFCIVDAQSVKNTWIAGEKGYDAGKKVSGIKRHIAVDTNGLIHAIEITTANITDREGAIQMCERHKKTLGKVTNILCDGGYTGPSFAQSIKETINCSVEIIKRSELHKFVVLPKRWIVERTFAWLENYRRLWKNCERTLENSRQSCLLAGVAILLKRF</sequence>
<evidence type="ECO:0000313" key="3">
    <source>
        <dbReference type="EMBL" id="RVU60165.1"/>
    </source>
</evidence>
<dbReference type="GO" id="GO:0006313">
    <property type="term" value="P:DNA transposition"/>
    <property type="evidence" value="ECO:0007669"/>
    <property type="project" value="InterPro"/>
</dbReference>
<dbReference type="EMBL" id="LDER01000406">
    <property type="protein sequence ID" value="RVU60165.1"/>
    <property type="molecule type" value="Genomic_DNA"/>
</dbReference>
<dbReference type="Pfam" id="PF01609">
    <property type="entry name" value="DDE_Tnp_1"/>
    <property type="match status" value="1"/>
</dbReference>
<dbReference type="Pfam" id="PF13340">
    <property type="entry name" value="DUF4096"/>
    <property type="match status" value="1"/>
</dbReference>
<dbReference type="Proteomes" id="UP000286687">
    <property type="component" value="Unassembled WGS sequence"/>
</dbReference>
<gene>
    <name evidence="3" type="ORF">BM74_33055</name>
</gene>
<dbReference type="GO" id="GO:0003677">
    <property type="term" value="F:DNA binding"/>
    <property type="evidence" value="ECO:0007669"/>
    <property type="project" value="InterPro"/>
</dbReference>
<dbReference type="NCBIfam" id="NF033580">
    <property type="entry name" value="transpos_IS5_3"/>
    <property type="match status" value="1"/>
</dbReference>
<evidence type="ECO:0000259" key="2">
    <source>
        <dbReference type="Pfam" id="PF13340"/>
    </source>
</evidence>
<reference evidence="3 4" key="1">
    <citation type="submission" date="2018-01" db="EMBL/GenBank/DDBJ databases">
        <title>Complete genome sequence of G25-42.</title>
        <authorList>
            <person name="Zheng Z."/>
            <person name="Sun M."/>
        </authorList>
    </citation>
    <scope>NUCLEOTIDE SEQUENCE [LARGE SCALE GENOMIC DNA]</scope>
    <source>
        <strain evidence="3 4">G25-42</strain>
    </source>
</reference>
<dbReference type="GO" id="GO:0004803">
    <property type="term" value="F:transposase activity"/>
    <property type="evidence" value="ECO:0007669"/>
    <property type="project" value="InterPro"/>
</dbReference>
<organism evidence="3 4">
    <name type="scientific">Bacillus thuringiensis</name>
    <dbReference type="NCBI Taxonomy" id="1428"/>
    <lineage>
        <taxon>Bacteria</taxon>
        <taxon>Bacillati</taxon>
        <taxon>Bacillota</taxon>
        <taxon>Bacilli</taxon>
        <taxon>Bacillales</taxon>
        <taxon>Bacillaceae</taxon>
        <taxon>Bacillus</taxon>
        <taxon>Bacillus cereus group</taxon>
    </lineage>
</organism>
<evidence type="ECO:0000313" key="4">
    <source>
        <dbReference type="Proteomes" id="UP000286687"/>
    </source>
</evidence>
<feature type="domain" description="Transposase IS4-like" evidence="1">
    <location>
        <begin position="103"/>
        <end position="255"/>
    </location>
</feature>
<feature type="domain" description="Insertion element IS402-like" evidence="2">
    <location>
        <begin position="10"/>
        <end position="74"/>
    </location>
</feature>
<dbReference type="PANTHER" id="PTHR30007">
    <property type="entry name" value="PHP DOMAIN PROTEIN"/>
    <property type="match status" value="1"/>
</dbReference>
<comment type="caution">
    <text evidence="3">The sequence shown here is derived from an EMBL/GenBank/DDBJ whole genome shotgun (WGS) entry which is preliminary data.</text>
</comment>
<name>A0A437S9T5_BACTU</name>
<protein>
    <submittedName>
        <fullName evidence="3">IS5/IS1182 family transposase</fullName>
    </submittedName>
</protein>
<dbReference type="InterPro" id="IPR002559">
    <property type="entry name" value="Transposase_11"/>
</dbReference>
<dbReference type="InterPro" id="IPR025161">
    <property type="entry name" value="IS402-like_dom"/>
</dbReference>
<evidence type="ECO:0000259" key="1">
    <source>
        <dbReference type="Pfam" id="PF01609"/>
    </source>
</evidence>
<proteinExistence type="predicted"/>
<dbReference type="RefSeq" id="WP_127814753.1">
    <property type="nucleotide sequence ID" value="NZ_LDER01000406.1"/>
</dbReference>
<dbReference type="AlphaFoldDB" id="A0A437S9T5"/>
<accession>A0A437S9T5</accession>